<comment type="function">
    <text evidence="6">Quinone reductase that provides resistance to thiol-specific stress caused by electrophilic quinones.</text>
</comment>
<dbReference type="InterPro" id="IPR003680">
    <property type="entry name" value="Flavodoxin_fold"/>
</dbReference>
<accession>A0ABT3QY89</accession>
<keyword evidence="2 6" id="KW-0288">FMN</keyword>
<evidence type="ECO:0000256" key="1">
    <source>
        <dbReference type="ARBA" id="ARBA00022630"/>
    </source>
</evidence>
<dbReference type="Gene3D" id="3.40.50.360">
    <property type="match status" value="1"/>
</dbReference>
<dbReference type="Pfam" id="PF02525">
    <property type="entry name" value="Flavodoxin_2"/>
    <property type="match status" value="1"/>
</dbReference>
<comment type="subunit">
    <text evidence="6">Homodimer.</text>
</comment>
<comment type="caution">
    <text evidence="8">The sequence shown here is derived from an EMBL/GenBank/DDBJ whole genome shotgun (WGS) entry which is preliminary data.</text>
</comment>
<dbReference type="PANTHER" id="PTHR43741:SF4">
    <property type="entry name" value="FMN-DEPENDENT NADH:QUINONE OXIDOREDUCTASE"/>
    <property type="match status" value="1"/>
</dbReference>
<sequence>MKVLRLDTSARKDNSVSRALTSRFLAGLRADVEIIHRDLSDPVPLIGADWVAAAFMPDTERTEALRGSLAVSDALIEELQAADLLVIGLPVYNFTIPASLKLWLDQVCRANVTFRHTADGPVGLLEGKRAVLIYASGGTRFDSEEDFASDYMRHVLGFIGIDDVRFITDENQISDEAVLASAEADAGRPGRNLASGSSAALAS</sequence>
<keyword evidence="1 6" id="KW-0285">Flavoprotein</keyword>
<comment type="similarity">
    <text evidence="6">Belongs to the azoreductase type 1 family.</text>
</comment>
<dbReference type="Proteomes" id="UP001300261">
    <property type="component" value="Unassembled WGS sequence"/>
</dbReference>
<organism evidence="8 9">
    <name type="scientific">Roseibium salinum</name>
    <dbReference type="NCBI Taxonomy" id="1604349"/>
    <lineage>
        <taxon>Bacteria</taxon>
        <taxon>Pseudomonadati</taxon>
        <taxon>Pseudomonadota</taxon>
        <taxon>Alphaproteobacteria</taxon>
        <taxon>Hyphomicrobiales</taxon>
        <taxon>Stappiaceae</taxon>
        <taxon>Roseibium</taxon>
    </lineage>
</organism>
<dbReference type="SUPFAM" id="SSF52218">
    <property type="entry name" value="Flavoproteins"/>
    <property type="match status" value="1"/>
</dbReference>
<feature type="domain" description="Flavodoxin-like fold" evidence="7">
    <location>
        <begin position="1"/>
        <end position="185"/>
    </location>
</feature>
<comment type="function">
    <text evidence="6">Also exhibits azoreductase activity. Catalyzes the reductive cleavage of the azo bond in aromatic azo compounds to the corresponding amines.</text>
</comment>
<evidence type="ECO:0000256" key="4">
    <source>
        <dbReference type="ARBA" id="ARBA00023027"/>
    </source>
</evidence>
<comment type="caution">
    <text evidence="6">Lacks conserved residue(s) required for the propagation of feature annotation.</text>
</comment>
<proteinExistence type="inferred from homology"/>
<name>A0ABT3QY89_9HYPH</name>
<evidence type="ECO:0000313" key="9">
    <source>
        <dbReference type="Proteomes" id="UP001300261"/>
    </source>
</evidence>
<evidence type="ECO:0000256" key="2">
    <source>
        <dbReference type="ARBA" id="ARBA00022643"/>
    </source>
</evidence>
<dbReference type="EMBL" id="JAPEVI010000003">
    <property type="protein sequence ID" value="MCX2721820.1"/>
    <property type="molecule type" value="Genomic_DNA"/>
</dbReference>
<evidence type="ECO:0000313" key="8">
    <source>
        <dbReference type="EMBL" id="MCX2721820.1"/>
    </source>
</evidence>
<evidence type="ECO:0000259" key="7">
    <source>
        <dbReference type="Pfam" id="PF02525"/>
    </source>
</evidence>
<comment type="catalytic activity">
    <reaction evidence="5">
        <text>N,N-dimethyl-1,4-phenylenediamine + anthranilate + 2 NAD(+) = 2-(4-dimethylaminophenyl)diazenylbenzoate + 2 NADH + 2 H(+)</text>
        <dbReference type="Rhea" id="RHEA:55872"/>
        <dbReference type="ChEBI" id="CHEBI:15378"/>
        <dbReference type="ChEBI" id="CHEBI:15783"/>
        <dbReference type="ChEBI" id="CHEBI:16567"/>
        <dbReference type="ChEBI" id="CHEBI:57540"/>
        <dbReference type="ChEBI" id="CHEBI:57945"/>
        <dbReference type="ChEBI" id="CHEBI:71579"/>
        <dbReference type="EC" id="1.7.1.17"/>
    </reaction>
    <physiologicalReaction direction="right-to-left" evidence="5">
        <dbReference type="Rhea" id="RHEA:55874"/>
    </physiologicalReaction>
</comment>
<dbReference type="InterPro" id="IPR023048">
    <property type="entry name" value="NADH:quinone_OxRdtase_FMN_depd"/>
</dbReference>
<feature type="binding site" evidence="6">
    <location>
        <begin position="15"/>
        <end position="17"/>
    </location>
    <ligand>
        <name>FMN</name>
        <dbReference type="ChEBI" id="CHEBI:58210"/>
    </ligand>
</feature>
<dbReference type="PANTHER" id="PTHR43741">
    <property type="entry name" value="FMN-DEPENDENT NADH-AZOREDUCTASE 1"/>
    <property type="match status" value="1"/>
</dbReference>
<dbReference type="EC" id="1.7.1.17" evidence="6"/>
<keyword evidence="9" id="KW-1185">Reference proteome</keyword>
<dbReference type="InterPro" id="IPR050104">
    <property type="entry name" value="FMN-dep_NADH:Q_OxRdtase_AzoR1"/>
</dbReference>
<dbReference type="RefSeq" id="WP_265961527.1">
    <property type="nucleotide sequence ID" value="NZ_JAPEVI010000003.1"/>
</dbReference>
<gene>
    <name evidence="6" type="primary">azoR</name>
    <name evidence="8" type="ORF">ON753_05280</name>
</gene>
<protein>
    <recommendedName>
        <fullName evidence="6">FMN dependent NADH:quinone oxidoreductase</fullName>
        <ecNumber evidence="6">1.6.5.-</ecNumber>
    </recommendedName>
    <alternativeName>
        <fullName evidence="6">Azo-dye reductase</fullName>
    </alternativeName>
    <alternativeName>
        <fullName evidence="6">FMN-dependent NADH-azo compound oxidoreductase</fullName>
    </alternativeName>
    <alternativeName>
        <fullName evidence="6">FMN-dependent NADH-azoreductase</fullName>
        <ecNumber evidence="6">1.7.1.17</ecNumber>
    </alternativeName>
</protein>
<dbReference type="EC" id="1.6.5.-" evidence="6"/>
<evidence type="ECO:0000256" key="5">
    <source>
        <dbReference type="ARBA" id="ARBA00048542"/>
    </source>
</evidence>
<reference evidence="8 9" key="1">
    <citation type="journal article" date="2016" name="Int. J. Syst. Evol. Microbiol.">
        <title>Labrenzia salina sp. nov., isolated from the rhizosphere of the halophyte Arthrocnemum macrostachyum.</title>
        <authorList>
            <person name="Camacho M."/>
            <person name="Redondo-Gomez S."/>
            <person name="Rodriguez-Llorente I."/>
            <person name="Rohde M."/>
            <person name="Sproer C."/>
            <person name="Schumann P."/>
            <person name="Klenk H.P."/>
            <person name="Montero-Calasanz M.D.C."/>
        </authorList>
    </citation>
    <scope>NUCLEOTIDE SEQUENCE [LARGE SCALE GENOMIC DNA]</scope>
    <source>
        <strain evidence="8 9">DSM 29163</strain>
    </source>
</reference>
<keyword evidence="4 6" id="KW-0520">NAD</keyword>
<comment type="catalytic activity">
    <reaction evidence="6">
        <text>2 a quinone + NADH + H(+) = 2 a 1,4-benzosemiquinone + NAD(+)</text>
        <dbReference type="Rhea" id="RHEA:65952"/>
        <dbReference type="ChEBI" id="CHEBI:15378"/>
        <dbReference type="ChEBI" id="CHEBI:57540"/>
        <dbReference type="ChEBI" id="CHEBI:57945"/>
        <dbReference type="ChEBI" id="CHEBI:132124"/>
        <dbReference type="ChEBI" id="CHEBI:134225"/>
    </reaction>
</comment>
<evidence type="ECO:0000256" key="6">
    <source>
        <dbReference type="HAMAP-Rule" id="MF_01216"/>
    </source>
</evidence>
<dbReference type="InterPro" id="IPR029039">
    <property type="entry name" value="Flavoprotein-like_sf"/>
</dbReference>
<comment type="cofactor">
    <cofactor evidence="6">
        <name>FMN</name>
        <dbReference type="ChEBI" id="CHEBI:58210"/>
    </cofactor>
    <text evidence="6">Binds 1 FMN per subunit.</text>
</comment>
<evidence type="ECO:0000256" key="3">
    <source>
        <dbReference type="ARBA" id="ARBA00023002"/>
    </source>
</evidence>
<keyword evidence="3 6" id="KW-0560">Oxidoreductase</keyword>
<dbReference type="HAMAP" id="MF_01216">
    <property type="entry name" value="Azoreductase_type1"/>
    <property type="match status" value="1"/>
</dbReference>
<feature type="binding site" evidence="6">
    <location>
        <position position="9"/>
    </location>
    <ligand>
        <name>FMN</name>
        <dbReference type="ChEBI" id="CHEBI:58210"/>
    </ligand>
</feature>